<dbReference type="SMART" id="SM00491">
    <property type="entry name" value="HELICc2"/>
    <property type="match status" value="1"/>
</dbReference>
<dbReference type="PROSITE" id="PS51193">
    <property type="entry name" value="HELICASE_ATP_BIND_2"/>
    <property type="match status" value="1"/>
</dbReference>
<keyword evidence="22" id="KW-1185">Reference proteome</keyword>
<keyword evidence="8" id="KW-0378">Hydrolase</keyword>
<reference evidence="21 22" key="1">
    <citation type="journal article" date="2016" name="Nat. Commun.">
        <title>Extremotolerant tardigrade genome and improved radiotolerance of human cultured cells by tardigrade-unique protein.</title>
        <authorList>
            <person name="Hashimoto T."/>
            <person name="Horikawa D.D."/>
            <person name="Saito Y."/>
            <person name="Kuwahara H."/>
            <person name="Kozuka-Hata H."/>
            <person name="Shin-I T."/>
            <person name="Minakuchi Y."/>
            <person name="Ohishi K."/>
            <person name="Motoyama A."/>
            <person name="Aizu T."/>
            <person name="Enomoto A."/>
            <person name="Kondo K."/>
            <person name="Tanaka S."/>
            <person name="Hara Y."/>
            <person name="Koshikawa S."/>
            <person name="Sagara H."/>
            <person name="Miura T."/>
            <person name="Yokobori S."/>
            <person name="Miyagawa K."/>
            <person name="Suzuki Y."/>
            <person name="Kubo T."/>
            <person name="Oyama M."/>
            <person name="Kohara Y."/>
            <person name="Fujiyama A."/>
            <person name="Arakawa K."/>
            <person name="Katayama T."/>
            <person name="Toyoda A."/>
            <person name="Kunieda T."/>
        </authorList>
    </citation>
    <scope>NUCLEOTIDE SEQUENCE [LARGE SCALE GENOMIC DNA]</scope>
    <source>
        <strain evidence="21 22">YOKOZUNA-1</strain>
    </source>
</reference>
<evidence type="ECO:0000256" key="9">
    <source>
        <dbReference type="ARBA" id="ARBA00022806"/>
    </source>
</evidence>
<evidence type="ECO:0000256" key="10">
    <source>
        <dbReference type="ARBA" id="ARBA00022840"/>
    </source>
</evidence>
<dbReference type="Pfam" id="PF13307">
    <property type="entry name" value="Helicase_C_2"/>
    <property type="match status" value="1"/>
</dbReference>
<keyword evidence="15" id="KW-0539">Nucleus</keyword>
<dbReference type="GO" id="GO:0046872">
    <property type="term" value="F:metal ion binding"/>
    <property type="evidence" value="ECO:0007669"/>
    <property type="project" value="UniProtKB-KW"/>
</dbReference>
<dbReference type="GO" id="GO:0043139">
    <property type="term" value="F:5'-3' DNA helicase activity"/>
    <property type="evidence" value="ECO:0007669"/>
    <property type="project" value="UniProtKB-EC"/>
</dbReference>
<dbReference type="GO" id="GO:0005524">
    <property type="term" value="F:ATP binding"/>
    <property type="evidence" value="ECO:0007669"/>
    <property type="project" value="UniProtKB-KW"/>
</dbReference>
<evidence type="ECO:0000256" key="4">
    <source>
        <dbReference type="ARBA" id="ARBA00022485"/>
    </source>
</evidence>
<evidence type="ECO:0000256" key="16">
    <source>
        <dbReference type="ARBA" id="ARBA00044969"/>
    </source>
</evidence>
<dbReference type="InterPro" id="IPR027417">
    <property type="entry name" value="P-loop_NTPase"/>
</dbReference>
<keyword evidence="4" id="KW-0004">4Fe-4S</keyword>
<dbReference type="GO" id="GO:0003677">
    <property type="term" value="F:DNA binding"/>
    <property type="evidence" value="ECO:0007669"/>
    <property type="project" value="InterPro"/>
</dbReference>
<dbReference type="GO" id="GO:0051539">
    <property type="term" value="F:4 iron, 4 sulfur cluster binding"/>
    <property type="evidence" value="ECO:0007669"/>
    <property type="project" value="UniProtKB-KW"/>
</dbReference>
<evidence type="ECO:0000256" key="1">
    <source>
        <dbReference type="ARBA" id="ARBA00001966"/>
    </source>
</evidence>
<dbReference type="AlphaFoldDB" id="A0A1D1VMW6"/>
<evidence type="ECO:0000256" key="18">
    <source>
        <dbReference type="ARBA" id="ARBA00082714"/>
    </source>
</evidence>
<dbReference type="PANTHER" id="PTHR11472:SF47">
    <property type="entry name" value="FANCONI ANEMIA GROUP J PROTEIN"/>
    <property type="match status" value="1"/>
</dbReference>
<dbReference type="PANTHER" id="PTHR11472">
    <property type="entry name" value="DNA REPAIR DEAD HELICASE RAD3/XP-D SUBFAMILY MEMBER"/>
    <property type="match status" value="1"/>
</dbReference>
<keyword evidence="5" id="KW-0479">Metal-binding</keyword>
<evidence type="ECO:0000256" key="12">
    <source>
        <dbReference type="ARBA" id="ARBA00023014"/>
    </source>
</evidence>
<evidence type="ECO:0000313" key="21">
    <source>
        <dbReference type="EMBL" id="GAV02962.1"/>
    </source>
</evidence>
<dbReference type="InterPro" id="IPR014013">
    <property type="entry name" value="Helic_SF1/SF2_ATP-bd_DinG/Rad3"/>
</dbReference>
<keyword evidence="7" id="KW-0227">DNA damage</keyword>
<dbReference type="InterPro" id="IPR045028">
    <property type="entry name" value="DinG/Rad3-like"/>
</dbReference>
<evidence type="ECO:0000256" key="8">
    <source>
        <dbReference type="ARBA" id="ARBA00022801"/>
    </source>
</evidence>
<dbReference type="InterPro" id="IPR013020">
    <property type="entry name" value="Rad3/Chl1-like"/>
</dbReference>
<keyword evidence="10" id="KW-0067">ATP-binding</keyword>
<evidence type="ECO:0000256" key="3">
    <source>
        <dbReference type="ARBA" id="ARBA00008792"/>
    </source>
</evidence>
<dbReference type="CDD" id="cd18788">
    <property type="entry name" value="SF2_C_XPD"/>
    <property type="match status" value="1"/>
</dbReference>
<evidence type="ECO:0000256" key="11">
    <source>
        <dbReference type="ARBA" id="ARBA00023004"/>
    </source>
</evidence>
<sequence length="1058" mass="116941">MTTPGAWRPQLRRLDGSSTYRPNAANAINRLTSFPVSPSFTSTSAFPAQTTSPIANGHPATPVSFADYRGNGYQPSLIHNATTSWSMEEDELPASTSVAAELPDIKPSVAPKPLSPPAGTCTEQEFVISGVRVKFPFKPYSSQTALMEKVIRCLKSKTNGLLESPTGSGKSLSLLCSSLAWQKSQHAERRAVDGITAPTAPGTKKRNEKQAMRRAPVPPVKKTGPCDCRRSPAATSAVGSDAPVLPPDDLMSEDEDNMSFDDLMNPKASAKRQRTQRGTTGGVLRDTSLANRPTPLPSLPTAPGKCSCSSATQLEQQQPSECQGPPSTEVLQQQEDVPKIYFGSRTHKQITQLVRELRKVPSYSDTKMTILGSKDQYCVHPSVSRERNKNEACQELLDSNKTAGEYFAGHQKGCEYHGGVAPSLPRLFQKGPKGRLPSIFDIEDLMESGKKNVYCPYFMSRELTENAHLIFCPYNYLVDARIRQALKISLEGQIVIFDEGHNMEDAAREAASFTLSSRELKEVLEDMSTVLALNARHRVFSPVTNEIQSVMERLRVLLEWLESNGRNVQADSFGTGNKELSGQDLVAILTEVGLGPDEYKHLEAEYEAIQADKTENEQGGLAAMQIIFDEAGNNQSKTKKVSAVTLNLVRSLVVILDYLYRLGRRHVRDYKGLLAKEMVRNNAYKVDQDNYRRKRKGHEVQEWSFKLHFWCLNPAVAFGDFHQTHSVILTSGTLSPMTSFQSELDMPFKIQFEASHVINMRQVWAGAVGSGPARTQLMGTYNHVQTLAYQDEIGQAVLSVCTIVPHGVLCFFTSYNIMDTLMKRWTDTGVMDKLEERKMVVQEPRGGGGDKAIFQKVMDDFYVAISGEGCSGRQDGAIMFAVFRGKISEGLDFADNNARAVITVGIPFPNFKDPQVTMKRLYNDQNQHRGLLSGSNWYDIQAFRALNQALGRCIRHKDDWGALVLLDSRFTFPQGTGAKSRFAQGLSKWLRPPDGLISHGSFQGAMASLKYFIQGRLALQPSSASPEEPSALLSPGDEPGIVRLEDPMNGDDFFCDDL</sequence>
<protein>
    <recommendedName>
        <fullName evidence="16">DNA 5'-3' helicase</fullName>
        <ecNumber evidence="16">5.6.2.3</ecNumber>
    </recommendedName>
    <alternativeName>
        <fullName evidence="18">DNA 5'-3' helicase FANCJ</fullName>
    </alternativeName>
</protein>
<dbReference type="InterPro" id="IPR006554">
    <property type="entry name" value="Helicase-like_DEXD_c2"/>
</dbReference>
<evidence type="ECO:0000256" key="6">
    <source>
        <dbReference type="ARBA" id="ARBA00022741"/>
    </source>
</evidence>
<dbReference type="EC" id="5.6.2.3" evidence="16"/>
<evidence type="ECO:0000313" key="22">
    <source>
        <dbReference type="Proteomes" id="UP000186922"/>
    </source>
</evidence>
<evidence type="ECO:0000259" key="20">
    <source>
        <dbReference type="PROSITE" id="PS51193"/>
    </source>
</evidence>
<keyword evidence="14" id="KW-0413">Isomerase</keyword>
<dbReference type="InterPro" id="IPR010614">
    <property type="entry name" value="RAD3-like_helicase_DEAD"/>
</dbReference>
<feature type="region of interest" description="Disordered" evidence="19">
    <location>
        <begin position="1"/>
        <end position="20"/>
    </location>
</feature>
<comment type="catalytic activity">
    <reaction evidence="17">
        <text>ATP + H2O = ADP + phosphate + H(+)</text>
        <dbReference type="Rhea" id="RHEA:13065"/>
        <dbReference type="ChEBI" id="CHEBI:15377"/>
        <dbReference type="ChEBI" id="CHEBI:15378"/>
        <dbReference type="ChEBI" id="CHEBI:30616"/>
        <dbReference type="ChEBI" id="CHEBI:43474"/>
        <dbReference type="ChEBI" id="CHEBI:456216"/>
        <dbReference type="EC" id="5.6.2.3"/>
    </reaction>
</comment>
<dbReference type="Proteomes" id="UP000186922">
    <property type="component" value="Unassembled WGS sequence"/>
</dbReference>
<dbReference type="OrthoDB" id="19182at2759"/>
<dbReference type="SMART" id="SM00488">
    <property type="entry name" value="DEXDc2"/>
    <property type="match status" value="1"/>
</dbReference>
<evidence type="ECO:0000256" key="14">
    <source>
        <dbReference type="ARBA" id="ARBA00023235"/>
    </source>
</evidence>
<dbReference type="GO" id="GO:0005634">
    <property type="term" value="C:nucleus"/>
    <property type="evidence" value="ECO:0007669"/>
    <property type="project" value="UniProtKB-SubCell"/>
</dbReference>
<dbReference type="NCBIfam" id="TIGR00604">
    <property type="entry name" value="rad3"/>
    <property type="match status" value="1"/>
</dbReference>
<evidence type="ECO:0000256" key="19">
    <source>
        <dbReference type="SAM" id="MobiDB-lite"/>
    </source>
</evidence>
<comment type="subcellular location">
    <subcellularLocation>
        <location evidence="2">Nucleus</location>
    </subcellularLocation>
</comment>
<dbReference type="EMBL" id="BDGG01000009">
    <property type="protein sequence ID" value="GAV02962.1"/>
    <property type="molecule type" value="Genomic_DNA"/>
</dbReference>
<dbReference type="Gene3D" id="3.40.50.300">
    <property type="entry name" value="P-loop containing nucleotide triphosphate hydrolases"/>
    <property type="match status" value="4"/>
</dbReference>
<dbReference type="InterPro" id="IPR006555">
    <property type="entry name" value="ATP-dep_Helicase_C"/>
</dbReference>
<organism evidence="21 22">
    <name type="scientific">Ramazzottius varieornatus</name>
    <name type="common">Water bear</name>
    <name type="synonym">Tardigrade</name>
    <dbReference type="NCBI Taxonomy" id="947166"/>
    <lineage>
        <taxon>Eukaryota</taxon>
        <taxon>Metazoa</taxon>
        <taxon>Ecdysozoa</taxon>
        <taxon>Tardigrada</taxon>
        <taxon>Eutardigrada</taxon>
        <taxon>Parachela</taxon>
        <taxon>Hypsibioidea</taxon>
        <taxon>Ramazzottiidae</taxon>
        <taxon>Ramazzottius</taxon>
    </lineage>
</organism>
<comment type="cofactor">
    <cofactor evidence="1">
        <name>[4Fe-4S] cluster</name>
        <dbReference type="ChEBI" id="CHEBI:49883"/>
    </cofactor>
</comment>
<keyword evidence="9" id="KW-0347">Helicase</keyword>
<feature type="domain" description="Helicase ATP-binding" evidence="20">
    <location>
        <begin position="129"/>
        <end position="558"/>
    </location>
</feature>
<evidence type="ECO:0000256" key="7">
    <source>
        <dbReference type="ARBA" id="ARBA00022763"/>
    </source>
</evidence>
<dbReference type="GO" id="GO:1990918">
    <property type="term" value="P:double-strand break repair involved in meiotic recombination"/>
    <property type="evidence" value="ECO:0007669"/>
    <property type="project" value="TreeGrafter"/>
</dbReference>
<keyword evidence="12" id="KW-0411">Iron-sulfur</keyword>
<dbReference type="GO" id="GO:0006289">
    <property type="term" value="P:nucleotide-excision repair"/>
    <property type="evidence" value="ECO:0007669"/>
    <property type="project" value="TreeGrafter"/>
</dbReference>
<accession>A0A1D1VMW6</accession>
<feature type="compositionally biased region" description="Acidic residues" evidence="19">
    <location>
        <begin position="250"/>
        <end position="259"/>
    </location>
</feature>
<evidence type="ECO:0000256" key="5">
    <source>
        <dbReference type="ARBA" id="ARBA00022723"/>
    </source>
</evidence>
<dbReference type="GO" id="GO:0016818">
    <property type="term" value="F:hydrolase activity, acting on acid anhydrides, in phosphorus-containing anhydrides"/>
    <property type="evidence" value="ECO:0007669"/>
    <property type="project" value="InterPro"/>
</dbReference>
<dbReference type="SUPFAM" id="SSF52540">
    <property type="entry name" value="P-loop containing nucleoside triphosphate hydrolases"/>
    <property type="match status" value="2"/>
</dbReference>
<gene>
    <name evidence="21" type="primary">RvY_13461</name>
    <name evidence="21" type="synonym">RvY_13461.1</name>
    <name evidence="21" type="ORF">RvY_13461-1</name>
</gene>
<proteinExistence type="inferred from homology"/>
<comment type="similarity">
    <text evidence="3">Belongs to the DEAD box helicase family. DEAH subfamily.</text>
</comment>
<keyword evidence="6" id="KW-0547">Nucleotide-binding</keyword>
<dbReference type="Pfam" id="PF06733">
    <property type="entry name" value="DEAD_2"/>
    <property type="match status" value="1"/>
</dbReference>
<dbReference type="STRING" id="947166.A0A1D1VMW6"/>
<keyword evidence="13" id="KW-0234">DNA repair</keyword>
<feature type="region of interest" description="Disordered" evidence="19">
    <location>
        <begin position="187"/>
        <end position="312"/>
    </location>
</feature>
<evidence type="ECO:0000256" key="13">
    <source>
        <dbReference type="ARBA" id="ARBA00023204"/>
    </source>
</evidence>
<dbReference type="Gene3D" id="1.10.275.40">
    <property type="match status" value="1"/>
</dbReference>
<name>A0A1D1VMW6_RAMVA</name>
<evidence type="ECO:0000256" key="17">
    <source>
        <dbReference type="ARBA" id="ARBA00048954"/>
    </source>
</evidence>
<keyword evidence="11" id="KW-0408">Iron</keyword>
<dbReference type="FunFam" id="3.40.50.300:FF:000731">
    <property type="entry name" value="Fanconi anemia group J protein homolog"/>
    <property type="match status" value="1"/>
</dbReference>
<evidence type="ECO:0000256" key="2">
    <source>
        <dbReference type="ARBA" id="ARBA00004123"/>
    </source>
</evidence>
<evidence type="ECO:0000256" key="15">
    <source>
        <dbReference type="ARBA" id="ARBA00023242"/>
    </source>
</evidence>
<comment type="caution">
    <text evidence="21">The sequence shown here is derived from an EMBL/GenBank/DDBJ whole genome shotgun (WGS) entry which is preliminary data.</text>
</comment>